<dbReference type="Pfam" id="PF02769">
    <property type="entry name" value="AIRS_C"/>
    <property type="match status" value="1"/>
</dbReference>
<dbReference type="EMBL" id="SNZH01000001">
    <property type="protein sequence ID" value="TDR48750.1"/>
    <property type="molecule type" value="Genomic_DNA"/>
</dbReference>
<feature type="binding site" evidence="2">
    <location>
        <position position="319"/>
    </location>
    <ligand>
        <name>substrate</name>
    </ligand>
</feature>
<dbReference type="GO" id="GO:0000287">
    <property type="term" value="F:magnesium ion binding"/>
    <property type="evidence" value="ECO:0007669"/>
    <property type="project" value="UniProtKB-UniRule"/>
</dbReference>
<comment type="similarity">
    <text evidence="2">Belongs to the thiamine-monophosphate kinase family.</text>
</comment>
<gene>
    <name evidence="2" type="primary">thiL</name>
    <name evidence="5" type="ORF">DFR29_101374</name>
</gene>
<dbReference type="HAMAP" id="MF_02128">
    <property type="entry name" value="TMP_kinase"/>
    <property type="match status" value="1"/>
</dbReference>
<dbReference type="Gene3D" id="3.90.650.10">
    <property type="entry name" value="PurM-like C-terminal domain"/>
    <property type="match status" value="1"/>
</dbReference>
<feature type="binding site" evidence="2">
    <location>
        <position position="144"/>
    </location>
    <ligand>
        <name>ATP</name>
        <dbReference type="ChEBI" id="CHEBI:30616"/>
    </ligand>
</feature>
<feature type="binding site" evidence="2">
    <location>
        <position position="52"/>
    </location>
    <ligand>
        <name>substrate</name>
    </ligand>
</feature>
<feature type="binding site" evidence="2">
    <location>
        <position position="215"/>
    </location>
    <ligand>
        <name>Mg(2+)</name>
        <dbReference type="ChEBI" id="CHEBI:18420"/>
        <label>5</label>
    </ligand>
</feature>
<keyword evidence="6" id="KW-1185">Reference proteome</keyword>
<feature type="binding site" evidence="2">
    <location>
        <position position="45"/>
    </location>
    <ligand>
        <name>Mg(2+)</name>
        <dbReference type="ChEBI" id="CHEBI:18420"/>
        <label>1</label>
    </ligand>
</feature>
<feature type="binding site" evidence="2">
    <location>
        <position position="212"/>
    </location>
    <ligand>
        <name>Mg(2+)</name>
        <dbReference type="ChEBI" id="CHEBI:18420"/>
        <label>3</label>
    </ligand>
</feature>
<dbReference type="CDD" id="cd02194">
    <property type="entry name" value="ThiL"/>
    <property type="match status" value="1"/>
</dbReference>
<dbReference type="RefSeq" id="WP_133816859.1">
    <property type="nucleotide sequence ID" value="NZ_SNZH01000001.1"/>
</dbReference>
<feature type="binding site" evidence="2">
    <location>
        <position position="263"/>
    </location>
    <ligand>
        <name>substrate</name>
    </ligand>
</feature>
<feature type="binding site" evidence="2">
    <location>
        <position position="43"/>
    </location>
    <ligand>
        <name>Mg(2+)</name>
        <dbReference type="ChEBI" id="CHEBI:18420"/>
        <label>4</label>
    </ligand>
</feature>
<comment type="caution">
    <text evidence="2">Lacks conserved residue(s) required for the propagation of feature annotation.</text>
</comment>
<sequence>MGEFTLIDEIRWRCAVARADVVLGIGDDAAILSPPAGAQLAISMDTLVAGIHFPLSTMPFDIGWKALAVNLSDLAAMGAEPAWATLALTLPDADAAWLAGFCDGFAALAQPQRLALVGGDTTRGPLSITVTVHGFVPAGAALRRDGARQGDRIFVSGYPGDAAAGLTSLLAAALLRAPAQDDLDYLMQRLNRPTPRIELGLALRGLASAAIDISDGLRQDLGHIAARSGVAATVHAAQLPQSPALARVGDAAQRLHWQLAGGDDYELCFCVPQAAVAAVQGLASVLGLALTEIGAIEAGNGVRVVGPGGEEIPLQRGGWEHFAA</sequence>
<feature type="binding site" evidence="2">
    <location>
        <position position="120"/>
    </location>
    <ligand>
        <name>Mg(2+)</name>
        <dbReference type="ChEBI" id="CHEBI:18420"/>
        <label>1</label>
    </ligand>
</feature>
<dbReference type="GO" id="GO:0009228">
    <property type="term" value="P:thiamine biosynthetic process"/>
    <property type="evidence" value="ECO:0007669"/>
    <property type="project" value="UniProtKB-KW"/>
</dbReference>
<keyword evidence="2" id="KW-0808">Transferase</keyword>
<comment type="catalytic activity">
    <reaction evidence="2">
        <text>thiamine phosphate + ATP = thiamine diphosphate + ADP</text>
        <dbReference type="Rhea" id="RHEA:15913"/>
        <dbReference type="ChEBI" id="CHEBI:30616"/>
        <dbReference type="ChEBI" id="CHEBI:37575"/>
        <dbReference type="ChEBI" id="CHEBI:58937"/>
        <dbReference type="ChEBI" id="CHEBI:456216"/>
        <dbReference type="EC" id="2.7.4.16"/>
    </reaction>
</comment>
<dbReference type="PANTHER" id="PTHR30270:SF0">
    <property type="entry name" value="THIAMINE-MONOPHOSPHATE KINASE"/>
    <property type="match status" value="1"/>
</dbReference>
<dbReference type="GO" id="GO:0009030">
    <property type="term" value="F:thiamine-phosphate kinase activity"/>
    <property type="evidence" value="ECO:0007669"/>
    <property type="project" value="UniProtKB-UniRule"/>
</dbReference>
<dbReference type="Pfam" id="PF00586">
    <property type="entry name" value="AIRS"/>
    <property type="match status" value="1"/>
</dbReference>
<protein>
    <recommendedName>
        <fullName evidence="2">Thiamine-monophosphate kinase</fullName>
        <shortName evidence="2">TMP kinase</shortName>
        <shortName evidence="2">Thiamine-phosphate kinase</shortName>
        <ecNumber evidence="2">2.7.4.16</ecNumber>
    </recommendedName>
</protein>
<dbReference type="PIRSF" id="PIRSF005303">
    <property type="entry name" value="Thiam_monoph_kin"/>
    <property type="match status" value="1"/>
</dbReference>
<dbReference type="InterPro" id="IPR006283">
    <property type="entry name" value="ThiL-like"/>
</dbReference>
<proteinExistence type="inferred from homology"/>
<keyword evidence="2" id="KW-0067">ATP-binding</keyword>
<dbReference type="GO" id="GO:0009229">
    <property type="term" value="P:thiamine diphosphate biosynthetic process"/>
    <property type="evidence" value="ECO:0007669"/>
    <property type="project" value="UniProtKB-UniRule"/>
</dbReference>
<evidence type="ECO:0000256" key="2">
    <source>
        <dbReference type="HAMAP-Rule" id="MF_02128"/>
    </source>
</evidence>
<dbReference type="SUPFAM" id="SSF55326">
    <property type="entry name" value="PurM N-terminal domain-like"/>
    <property type="match status" value="1"/>
</dbReference>
<feature type="binding site" evidence="2">
    <location>
        <position position="73"/>
    </location>
    <ligand>
        <name>Mg(2+)</name>
        <dbReference type="ChEBI" id="CHEBI:18420"/>
        <label>2</label>
    </ligand>
</feature>
<dbReference type="Proteomes" id="UP000295293">
    <property type="component" value="Unassembled WGS sequence"/>
</dbReference>
<dbReference type="OrthoDB" id="9802811at2"/>
<comment type="miscellaneous">
    <text evidence="2">Reaction mechanism of ThiL seems to utilize a direct, inline transfer of the gamma-phosphate of ATP to TMP rather than a phosphorylated enzyme intermediate.</text>
</comment>
<dbReference type="InterPro" id="IPR036921">
    <property type="entry name" value="PurM-like_N_sf"/>
</dbReference>
<dbReference type="Gene3D" id="3.30.1330.10">
    <property type="entry name" value="PurM-like, N-terminal domain"/>
    <property type="match status" value="1"/>
</dbReference>
<feature type="binding site" evidence="2">
    <location>
        <position position="28"/>
    </location>
    <ligand>
        <name>Mg(2+)</name>
        <dbReference type="ChEBI" id="CHEBI:18420"/>
        <label>4</label>
    </ligand>
</feature>
<dbReference type="UniPathway" id="UPA00060">
    <property type="reaction ID" value="UER00142"/>
</dbReference>
<evidence type="ECO:0000256" key="1">
    <source>
        <dbReference type="ARBA" id="ARBA00022977"/>
    </source>
</evidence>
<feature type="binding site" evidence="2">
    <location>
        <position position="73"/>
    </location>
    <ligand>
        <name>Mg(2+)</name>
        <dbReference type="ChEBI" id="CHEBI:18420"/>
        <label>3</label>
    </ligand>
</feature>
<reference evidence="5 6" key="1">
    <citation type="submission" date="2019-03" db="EMBL/GenBank/DDBJ databases">
        <title>Genomic Encyclopedia of Type Strains, Phase IV (KMG-IV): sequencing the most valuable type-strain genomes for metagenomic binning, comparative biology and taxonomic classification.</title>
        <authorList>
            <person name="Goeker M."/>
        </authorList>
    </citation>
    <scope>NUCLEOTIDE SEQUENCE [LARGE SCALE GENOMIC DNA]</scope>
    <source>
        <strain evidence="5 6">DSM 21667</strain>
    </source>
</reference>
<dbReference type="GO" id="GO:0005524">
    <property type="term" value="F:ATP binding"/>
    <property type="evidence" value="ECO:0007669"/>
    <property type="project" value="UniProtKB-UniRule"/>
</dbReference>
<evidence type="ECO:0000313" key="5">
    <source>
        <dbReference type="EMBL" id="TDR48750.1"/>
    </source>
</evidence>
<organism evidence="5 6">
    <name type="scientific">Tahibacter aquaticus</name>
    <dbReference type="NCBI Taxonomy" id="520092"/>
    <lineage>
        <taxon>Bacteria</taxon>
        <taxon>Pseudomonadati</taxon>
        <taxon>Pseudomonadota</taxon>
        <taxon>Gammaproteobacteria</taxon>
        <taxon>Lysobacterales</taxon>
        <taxon>Rhodanobacteraceae</taxon>
        <taxon>Tahibacter</taxon>
    </lineage>
</organism>
<evidence type="ECO:0000313" key="6">
    <source>
        <dbReference type="Proteomes" id="UP000295293"/>
    </source>
</evidence>
<dbReference type="AlphaFoldDB" id="A0A4R6Z9Z2"/>
<comment type="caution">
    <text evidence="5">The sequence shown here is derived from an EMBL/GenBank/DDBJ whole genome shotgun (WGS) entry which is preliminary data.</text>
</comment>
<keyword evidence="2 5" id="KW-0418">Kinase</keyword>
<name>A0A4R6Z9Z2_9GAMM</name>
<keyword evidence="2" id="KW-0460">Magnesium</keyword>
<comment type="function">
    <text evidence="2">Catalyzes the ATP-dependent phosphorylation of thiamine-monophosphate (TMP) to form thiamine-pyrophosphate (TPP), the active form of vitamin B1.</text>
</comment>
<evidence type="ECO:0000259" key="4">
    <source>
        <dbReference type="Pfam" id="PF02769"/>
    </source>
</evidence>
<comment type="pathway">
    <text evidence="2">Cofactor biosynthesis; thiamine diphosphate biosynthesis; thiamine diphosphate from thiamine phosphate: step 1/1.</text>
</comment>
<feature type="binding site" evidence="2">
    <location>
        <position position="73"/>
    </location>
    <ligand>
        <name>Mg(2+)</name>
        <dbReference type="ChEBI" id="CHEBI:18420"/>
        <label>4</label>
    </ligand>
</feature>
<evidence type="ECO:0000259" key="3">
    <source>
        <dbReference type="Pfam" id="PF00586"/>
    </source>
</evidence>
<dbReference type="PANTHER" id="PTHR30270">
    <property type="entry name" value="THIAMINE-MONOPHOSPHATE KINASE"/>
    <property type="match status" value="1"/>
</dbReference>
<dbReference type="NCBIfam" id="TIGR01379">
    <property type="entry name" value="thiL"/>
    <property type="match status" value="1"/>
</dbReference>
<accession>A0A4R6Z9Z2</accession>
<dbReference type="InterPro" id="IPR016188">
    <property type="entry name" value="PurM-like_N"/>
</dbReference>
<feature type="binding site" evidence="2">
    <location>
        <position position="45"/>
    </location>
    <ligand>
        <name>Mg(2+)</name>
        <dbReference type="ChEBI" id="CHEBI:18420"/>
        <label>2</label>
    </ligand>
</feature>
<feature type="binding site" evidence="2">
    <location>
        <begin position="119"/>
        <end position="120"/>
    </location>
    <ligand>
        <name>ATP</name>
        <dbReference type="ChEBI" id="CHEBI:30616"/>
    </ligand>
</feature>
<feature type="domain" description="PurM-like C-terminal" evidence="4">
    <location>
        <begin position="149"/>
        <end position="305"/>
    </location>
</feature>
<feature type="binding site" evidence="2">
    <location>
        <position position="28"/>
    </location>
    <ligand>
        <name>Mg(2+)</name>
        <dbReference type="ChEBI" id="CHEBI:18420"/>
        <label>3</label>
    </ligand>
</feature>
<feature type="domain" description="PurM-like N-terminal" evidence="3">
    <location>
        <begin position="26"/>
        <end position="136"/>
    </location>
</feature>
<keyword evidence="2" id="KW-0547">Nucleotide-binding</keyword>
<keyword evidence="1 2" id="KW-0784">Thiamine biosynthesis</keyword>
<dbReference type="InterPro" id="IPR036676">
    <property type="entry name" value="PurM-like_C_sf"/>
</dbReference>
<dbReference type="SUPFAM" id="SSF56042">
    <property type="entry name" value="PurM C-terminal domain-like"/>
    <property type="match status" value="1"/>
</dbReference>
<dbReference type="EC" id="2.7.4.16" evidence="2"/>
<dbReference type="InterPro" id="IPR010918">
    <property type="entry name" value="PurM-like_C_dom"/>
</dbReference>
<feature type="binding site" evidence="2">
    <location>
        <position position="214"/>
    </location>
    <ligand>
        <name>ATP</name>
        <dbReference type="ChEBI" id="CHEBI:30616"/>
    </ligand>
</feature>
<keyword evidence="2" id="KW-0479">Metal-binding</keyword>